<name>A0A644WXI6_9ZZZZ</name>
<dbReference type="Gene3D" id="3.30.70.20">
    <property type="match status" value="2"/>
</dbReference>
<gene>
    <name evidence="2" type="ORF">SDC9_53047</name>
</gene>
<dbReference type="PANTHER" id="PTHR42895">
    <property type="entry name" value="IRON-SULFUR CLUSTER-BINDING PROTEIN-RELATED"/>
    <property type="match status" value="1"/>
</dbReference>
<feature type="domain" description="4Fe-4S ferredoxin-type" evidence="1">
    <location>
        <begin position="60"/>
        <end position="89"/>
    </location>
</feature>
<accession>A0A644WXI6</accession>
<dbReference type="AlphaFoldDB" id="A0A644WXI6"/>
<evidence type="ECO:0000313" key="2">
    <source>
        <dbReference type="EMBL" id="MPM06744.1"/>
    </source>
</evidence>
<evidence type="ECO:0000259" key="1">
    <source>
        <dbReference type="PROSITE" id="PS51379"/>
    </source>
</evidence>
<dbReference type="EMBL" id="VSSQ01001260">
    <property type="protein sequence ID" value="MPM06744.1"/>
    <property type="molecule type" value="Genomic_DNA"/>
</dbReference>
<protein>
    <recommendedName>
        <fullName evidence="1">4Fe-4S ferredoxin-type domain-containing protein</fullName>
    </recommendedName>
</protein>
<organism evidence="2">
    <name type="scientific">bioreactor metagenome</name>
    <dbReference type="NCBI Taxonomy" id="1076179"/>
    <lineage>
        <taxon>unclassified sequences</taxon>
        <taxon>metagenomes</taxon>
        <taxon>ecological metagenomes</taxon>
    </lineage>
</organism>
<reference evidence="2" key="1">
    <citation type="submission" date="2019-08" db="EMBL/GenBank/DDBJ databases">
        <authorList>
            <person name="Kucharzyk K."/>
            <person name="Murdoch R.W."/>
            <person name="Higgins S."/>
            <person name="Loffler F."/>
        </authorList>
    </citation>
    <scope>NUCLEOTIDE SEQUENCE</scope>
</reference>
<proteinExistence type="predicted"/>
<dbReference type="InterPro" id="IPR017896">
    <property type="entry name" value="4Fe4S_Fe-S-bd"/>
</dbReference>
<dbReference type="PANTHER" id="PTHR42895:SF1">
    <property type="entry name" value="IRON-SULFUR CLUSTER PROTEIN"/>
    <property type="match status" value="1"/>
</dbReference>
<dbReference type="Pfam" id="PF13237">
    <property type="entry name" value="Fer4_10"/>
    <property type="match status" value="1"/>
</dbReference>
<dbReference type="InterPro" id="IPR052911">
    <property type="entry name" value="Corrinoid_activation_enz"/>
</dbReference>
<dbReference type="PROSITE" id="PS51379">
    <property type="entry name" value="4FE4S_FER_2"/>
    <property type="match status" value="2"/>
</dbReference>
<feature type="domain" description="4Fe-4S ferredoxin-type" evidence="1">
    <location>
        <begin position="30"/>
        <end position="59"/>
    </location>
</feature>
<sequence>MIFVMCVHLFEKLLINLVPDCLNIIAMKRQIIEIDEEKCTGCGICADGCHEGALQIINGKAVLINDLLCDGLGACIGTCPEGAIEITERDAEPYDEDKVMEHLYKKGKDVVIAHLKHLKDHNEHVWLKKGVDWMQKNQDRLEFDMLEVIFVVHNHSKEAVACNCSGSAPREIKREVSNDIVSADQPSTLEQWPVQMHLINPQSSAFVGADLLMAADCVAFSMGNFHSRWLKGKKLAIACPKLDSNKESYVEKLISMIDDAKVNTITVMMMEVPCCHSLLKIVQMALEKATRKVPVKAVVVSAAGDVLGEEWI</sequence>
<dbReference type="SUPFAM" id="SSF54862">
    <property type="entry name" value="4Fe-4S ferredoxins"/>
    <property type="match status" value="1"/>
</dbReference>
<comment type="caution">
    <text evidence="2">The sequence shown here is derived from an EMBL/GenBank/DDBJ whole genome shotgun (WGS) entry which is preliminary data.</text>
</comment>